<dbReference type="OrthoDB" id="9809429at2"/>
<comment type="subcellular location">
    <subcellularLocation>
        <location evidence="7 8">Cytoplasm</location>
    </subcellularLocation>
</comment>
<name>A0A4Q5M0J3_9BACT</name>
<reference evidence="9 10" key="1">
    <citation type="submission" date="2019-02" db="EMBL/GenBank/DDBJ databases">
        <title>Bacterial novel species Emticicia sp. 17J42-9 isolated from soil.</title>
        <authorList>
            <person name="Jung H.-Y."/>
        </authorList>
    </citation>
    <scope>NUCLEOTIDE SEQUENCE [LARGE SCALE GENOMIC DNA]</scope>
    <source>
        <strain evidence="9 10">17J42-9</strain>
    </source>
</reference>
<keyword evidence="6 7" id="KW-0413">Isomerase</keyword>
<evidence type="ECO:0000256" key="3">
    <source>
        <dbReference type="ARBA" id="ARBA00022432"/>
    </source>
</evidence>
<dbReference type="InterPro" id="IPR022896">
    <property type="entry name" value="TrioseP_Isoase_bac/euk"/>
</dbReference>
<dbReference type="FunFam" id="3.20.20.70:FF:000016">
    <property type="entry name" value="Triosephosphate isomerase"/>
    <property type="match status" value="1"/>
</dbReference>
<dbReference type="PROSITE" id="PS51440">
    <property type="entry name" value="TIM_2"/>
    <property type="match status" value="1"/>
</dbReference>
<dbReference type="PROSITE" id="PS00171">
    <property type="entry name" value="TIM_1"/>
    <property type="match status" value="1"/>
</dbReference>
<keyword evidence="3 7" id="KW-0312">Gluconeogenesis</keyword>
<gene>
    <name evidence="7" type="primary">tpiA</name>
    <name evidence="9" type="ORF">EWM59_11150</name>
</gene>
<accession>A0A4Q5M0J3</accession>
<dbReference type="HAMAP" id="MF_00147_B">
    <property type="entry name" value="TIM_B"/>
    <property type="match status" value="1"/>
</dbReference>
<feature type="binding site" evidence="7">
    <location>
        <position position="176"/>
    </location>
    <ligand>
        <name>substrate</name>
    </ligand>
</feature>
<proteinExistence type="inferred from homology"/>
<evidence type="ECO:0000256" key="4">
    <source>
        <dbReference type="ARBA" id="ARBA00022490"/>
    </source>
</evidence>
<evidence type="ECO:0000256" key="7">
    <source>
        <dbReference type="HAMAP-Rule" id="MF_00147"/>
    </source>
</evidence>
<dbReference type="InterPro" id="IPR035990">
    <property type="entry name" value="TIM_sf"/>
</dbReference>
<dbReference type="EC" id="5.3.1.1" evidence="7 8"/>
<evidence type="ECO:0000256" key="8">
    <source>
        <dbReference type="RuleBase" id="RU363013"/>
    </source>
</evidence>
<dbReference type="UniPathway" id="UPA00109">
    <property type="reaction ID" value="UER00189"/>
</dbReference>
<feature type="active site" description="Proton acceptor" evidence="7">
    <location>
        <position position="170"/>
    </location>
</feature>
<keyword evidence="5 7" id="KW-0324">Glycolysis</keyword>
<dbReference type="CDD" id="cd00311">
    <property type="entry name" value="TIM"/>
    <property type="match status" value="1"/>
</dbReference>
<dbReference type="GO" id="GO:0005829">
    <property type="term" value="C:cytosol"/>
    <property type="evidence" value="ECO:0007669"/>
    <property type="project" value="TreeGrafter"/>
</dbReference>
<comment type="pathway">
    <text evidence="1 7 8">Carbohydrate degradation; glycolysis; D-glyceraldehyde 3-phosphate from glycerone phosphate: step 1/1.</text>
</comment>
<dbReference type="InterPro" id="IPR000652">
    <property type="entry name" value="Triosephosphate_isomerase"/>
</dbReference>
<dbReference type="Pfam" id="PF00121">
    <property type="entry name" value="TIM"/>
    <property type="match status" value="1"/>
</dbReference>
<feature type="binding site" evidence="7">
    <location>
        <begin position="237"/>
        <end position="238"/>
    </location>
    <ligand>
        <name>substrate</name>
    </ligand>
</feature>
<dbReference type="PANTHER" id="PTHR21139:SF42">
    <property type="entry name" value="TRIOSEPHOSPHATE ISOMERASE"/>
    <property type="match status" value="1"/>
</dbReference>
<sequence length="253" mass="27442">MRKKIAAGNWKMNKTFEEGQILLSEVVNMVKDEIVNPNVQVVLCVPFPYLSTFGKLIDTPKVSLGAQNCYPKASGAYTGEVSVPMLQSVGVGHIIIGHSERRQYFNESDAFVAEKVNAILEAGLTPIFCCGETLDQRNEGIHFDFVKGQLTNSLFHLSADDLKKVVIAYEPIWAIGTGVTASNDQAQEMHKVLRDHLASKYGAEVAEEISILYGGSVNGANAQELFACPDVDGGLVGGASLKSREFVNIAKSF</sequence>
<dbReference type="InterPro" id="IPR013785">
    <property type="entry name" value="Aldolase_TIM"/>
</dbReference>
<comment type="catalytic activity">
    <reaction evidence="7 8">
        <text>D-glyceraldehyde 3-phosphate = dihydroxyacetone phosphate</text>
        <dbReference type="Rhea" id="RHEA:18585"/>
        <dbReference type="ChEBI" id="CHEBI:57642"/>
        <dbReference type="ChEBI" id="CHEBI:59776"/>
        <dbReference type="EC" id="5.3.1.1"/>
    </reaction>
</comment>
<dbReference type="PANTHER" id="PTHR21139">
    <property type="entry name" value="TRIOSEPHOSPHATE ISOMERASE"/>
    <property type="match status" value="1"/>
</dbReference>
<dbReference type="Proteomes" id="UP000293162">
    <property type="component" value="Unassembled WGS sequence"/>
</dbReference>
<dbReference type="GO" id="GO:0019563">
    <property type="term" value="P:glycerol catabolic process"/>
    <property type="evidence" value="ECO:0007669"/>
    <property type="project" value="TreeGrafter"/>
</dbReference>
<feature type="binding site" evidence="7">
    <location>
        <begin position="9"/>
        <end position="11"/>
    </location>
    <ligand>
        <name>substrate</name>
    </ligand>
</feature>
<evidence type="ECO:0000256" key="6">
    <source>
        <dbReference type="ARBA" id="ARBA00023235"/>
    </source>
</evidence>
<dbReference type="Gene3D" id="3.20.20.70">
    <property type="entry name" value="Aldolase class I"/>
    <property type="match status" value="1"/>
</dbReference>
<dbReference type="InterPro" id="IPR020861">
    <property type="entry name" value="Triosephosphate_isomerase_AS"/>
</dbReference>
<feature type="binding site" evidence="7">
    <location>
        <position position="216"/>
    </location>
    <ligand>
        <name>substrate</name>
    </ligand>
</feature>
<dbReference type="GO" id="GO:0046166">
    <property type="term" value="P:glyceraldehyde-3-phosphate biosynthetic process"/>
    <property type="evidence" value="ECO:0007669"/>
    <property type="project" value="TreeGrafter"/>
</dbReference>
<dbReference type="GO" id="GO:0004807">
    <property type="term" value="F:triose-phosphate isomerase activity"/>
    <property type="evidence" value="ECO:0007669"/>
    <property type="project" value="UniProtKB-UniRule"/>
</dbReference>
<feature type="active site" description="Electrophile" evidence="7">
    <location>
        <position position="98"/>
    </location>
</feature>
<comment type="similarity">
    <text evidence="2 7 8">Belongs to the triosephosphate isomerase family.</text>
</comment>
<dbReference type="NCBIfam" id="TIGR00419">
    <property type="entry name" value="tim"/>
    <property type="match status" value="1"/>
</dbReference>
<comment type="subunit">
    <text evidence="7 8">Homodimer.</text>
</comment>
<dbReference type="GO" id="GO:0006096">
    <property type="term" value="P:glycolytic process"/>
    <property type="evidence" value="ECO:0007669"/>
    <property type="project" value="UniProtKB-UniRule"/>
</dbReference>
<evidence type="ECO:0000313" key="10">
    <source>
        <dbReference type="Proteomes" id="UP000293162"/>
    </source>
</evidence>
<dbReference type="AlphaFoldDB" id="A0A4Q5M0J3"/>
<organism evidence="9 10">
    <name type="scientific">Emticicia agri</name>
    <dbReference type="NCBI Taxonomy" id="2492393"/>
    <lineage>
        <taxon>Bacteria</taxon>
        <taxon>Pseudomonadati</taxon>
        <taxon>Bacteroidota</taxon>
        <taxon>Cytophagia</taxon>
        <taxon>Cytophagales</taxon>
        <taxon>Leadbetterellaceae</taxon>
        <taxon>Emticicia</taxon>
    </lineage>
</organism>
<comment type="pathway">
    <text evidence="7 8">Carbohydrate biosynthesis; gluconeogenesis.</text>
</comment>
<dbReference type="RefSeq" id="WP_130021053.1">
    <property type="nucleotide sequence ID" value="NZ_SEWF01000013.1"/>
</dbReference>
<comment type="function">
    <text evidence="7">Involved in the gluconeogenesis. Catalyzes stereospecifically the conversion of dihydroxyacetone phosphate (DHAP) to D-glyceraldehyde-3-phosphate (G3P).</text>
</comment>
<comment type="caution">
    <text evidence="9">The sequence shown here is derived from an EMBL/GenBank/DDBJ whole genome shotgun (WGS) entry which is preliminary data.</text>
</comment>
<dbReference type="SUPFAM" id="SSF51351">
    <property type="entry name" value="Triosephosphate isomerase (TIM)"/>
    <property type="match status" value="1"/>
</dbReference>
<protein>
    <recommendedName>
        <fullName evidence="7 8">Triosephosphate isomerase</fullName>
        <shortName evidence="7">TIM</shortName>
        <shortName evidence="7">TPI</shortName>
        <ecNumber evidence="7 8">5.3.1.1</ecNumber>
    </recommendedName>
    <alternativeName>
        <fullName evidence="7">Triose-phosphate isomerase</fullName>
    </alternativeName>
</protein>
<evidence type="ECO:0000256" key="5">
    <source>
        <dbReference type="ARBA" id="ARBA00023152"/>
    </source>
</evidence>
<evidence type="ECO:0000256" key="1">
    <source>
        <dbReference type="ARBA" id="ARBA00004680"/>
    </source>
</evidence>
<dbReference type="GO" id="GO:0006094">
    <property type="term" value="P:gluconeogenesis"/>
    <property type="evidence" value="ECO:0007669"/>
    <property type="project" value="UniProtKB-UniRule"/>
</dbReference>
<evidence type="ECO:0000313" key="9">
    <source>
        <dbReference type="EMBL" id="RYU95662.1"/>
    </source>
</evidence>
<keyword evidence="4 7" id="KW-0963">Cytoplasm</keyword>
<keyword evidence="10" id="KW-1185">Reference proteome</keyword>
<dbReference type="EMBL" id="SEWF01000013">
    <property type="protein sequence ID" value="RYU95662.1"/>
    <property type="molecule type" value="Genomic_DNA"/>
</dbReference>
<dbReference type="UniPathway" id="UPA00138"/>
<evidence type="ECO:0000256" key="2">
    <source>
        <dbReference type="ARBA" id="ARBA00007422"/>
    </source>
</evidence>